<accession>A0A1I7T3N5</accession>
<dbReference type="Proteomes" id="UP000095282">
    <property type="component" value="Unplaced"/>
</dbReference>
<sequence length="342" mass="39806">MKLVNNKKSGYCGVHLTGLKSYMGTLAGPIIYCGNPDKMNKGSINQELKPWINENLTDLENTVNVFERYRKAFPFEKHTLVIHPNSSVNVKAILETSIYKECWRVMFKEDQLEADDLEAVMETAHDGMGIDLEYQKMPLDYDHKNAFKFNFLHLTEAGWVRLRHLLSLHNQLHVKLFDHNFGSKSLNAFLKFWVKSDHDMVCSLSLYLWNSIESSVLFKGLVVLRTFRFNTTYWLLAADATKSERKQPIMSVWWDGMSFLTDTWFLNGTFNYSLPYDHVGGVTLAREYKILQILNEKKNMEKKLKGEISDEKRDEIEESIQKCEKELDVNDVYYDEGIPVVD</sequence>
<dbReference type="AlphaFoldDB" id="A0A1I7T3N5"/>
<proteinExistence type="predicted"/>
<evidence type="ECO:0000313" key="2">
    <source>
        <dbReference type="WBParaSite" id="Csp11.Scaffold492.g2104.t2"/>
    </source>
</evidence>
<name>A0A1I7T3N5_9PELO</name>
<evidence type="ECO:0000313" key="1">
    <source>
        <dbReference type="Proteomes" id="UP000095282"/>
    </source>
</evidence>
<organism evidence="1 2">
    <name type="scientific">Caenorhabditis tropicalis</name>
    <dbReference type="NCBI Taxonomy" id="1561998"/>
    <lineage>
        <taxon>Eukaryota</taxon>
        <taxon>Metazoa</taxon>
        <taxon>Ecdysozoa</taxon>
        <taxon>Nematoda</taxon>
        <taxon>Chromadorea</taxon>
        <taxon>Rhabditida</taxon>
        <taxon>Rhabditina</taxon>
        <taxon>Rhabditomorpha</taxon>
        <taxon>Rhabditoidea</taxon>
        <taxon>Rhabditidae</taxon>
        <taxon>Peloderinae</taxon>
        <taxon>Caenorhabditis</taxon>
    </lineage>
</organism>
<dbReference type="WBParaSite" id="Csp11.Scaffold492.g2104.t2">
    <property type="protein sequence ID" value="Csp11.Scaffold492.g2104.t2"/>
    <property type="gene ID" value="Csp11.Scaffold492.g2104"/>
</dbReference>
<protein>
    <submittedName>
        <fullName evidence="2">FBA_2 domain-containing protein</fullName>
    </submittedName>
</protein>
<reference evidence="2" key="1">
    <citation type="submission" date="2016-11" db="UniProtKB">
        <authorList>
            <consortium name="WormBaseParasite"/>
        </authorList>
    </citation>
    <scope>IDENTIFICATION</scope>
</reference>
<keyword evidence="1" id="KW-1185">Reference proteome</keyword>